<dbReference type="PANTHER" id="PTHR16255">
    <property type="entry name" value="REQUIRED FOR MEIOTIC NUCLEAR DIVISION PROTEIN 1 HOMOLOG"/>
    <property type="match status" value="1"/>
</dbReference>
<evidence type="ECO:0000256" key="1">
    <source>
        <dbReference type="SAM" id="Phobius"/>
    </source>
</evidence>
<feature type="transmembrane region" description="Helical" evidence="1">
    <location>
        <begin position="242"/>
        <end position="263"/>
    </location>
</feature>
<evidence type="ECO:0000313" key="4">
    <source>
        <dbReference type="Proteomes" id="UP001224644"/>
    </source>
</evidence>
<evidence type="ECO:0000313" key="3">
    <source>
        <dbReference type="EMBL" id="MDN3591068.1"/>
    </source>
</evidence>
<keyword evidence="1" id="KW-0472">Membrane</keyword>
<dbReference type="EMBL" id="JAUFPX010000006">
    <property type="protein sequence ID" value="MDN3591068.1"/>
    <property type="molecule type" value="Genomic_DNA"/>
</dbReference>
<reference evidence="4" key="1">
    <citation type="journal article" date="2019" name="Int. J. Syst. Evol. Microbiol.">
        <title>The Global Catalogue of Microorganisms (GCM) 10K type strain sequencing project: providing services to taxonomists for standard genome sequencing and annotation.</title>
        <authorList>
            <consortium name="The Broad Institute Genomics Platform"/>
            <consortium name="The Broad Institute Genome Sequencing Center for Infectious Disease"/>
            <person name="Wu L."/>
            <person name="Ma J."/>
        </authorList>
    </citation>
    <scope>NUCLEOTIDE SEQUENCE [LARGE SCALE GENOMIC DNA]</scope>
    <source>
        <strain evidence="4">CECT 7069</strain>
    </source>
</reference>
<protein>
    <submittedName>
        <fullName evidence="3">RMD1 family protein</fullName>
    </submittedName>
</protein>
<keyword evidence="4" id="KW-1185">Reference proteome</keyword>
<dbReference type="InterPro" id="IPR003734">
    <property type="entry name" value="DUF155"/>
</dbReference>
<feature type="domain" description="DUF155" evidence="2">
    <location>
        <begin position="46"/>
        <end position="214"/>
    </location>
</feature>
<dbReference type="Proteomes" id="UP001224644">
    <property type="component" value="Unassembled WGS sequence"/>
</dbReference>
<sequence>MQPVEPQRLIARARILGDRIDTAGLERKDTLSINPLAFRAGRGFAVVFRYGVVVTVGLSPIEEDEIAAGLRMRVRSPLTRPEEETATIEIAPEHDDQVVPGGKIAIRQLTPERLIVIADILAKSTALAQNEIEVAAVFDLIEPLARRLAEKGRASGGRRAILKHIGSTLLVQHRVSGRVAVEEKPDVLWDQSGLERLYARTEDEYELRERTATLHRKLAVISETATVLTDLIQTNRSLRLEVVVVLLIALEIAINLLPLAHALNR</sequence>
<dbReference type="RefSeq" id="WP_238222193.1">
    <property type="nucleotide sequence ID" value="NZ_BPQD01000003.1"/>
</dbReference>
<comment type="caution">
    <text evidence="3">The sequence shown here is derived from an EMBL/GenBank/DDBJ whole genome shotgun (WGS) entry which is preliminary data.</text>
</comment>
<name>A0ABT8BIN6_9HYPH</name>
<evidence type="ECO:0000259" key="2">
    <source>
        <dbReference type="Pfam" id="PF02582"/>
    </source>
</evidence>
<keyword evidence="1" id="KW-1133">Transmembrane helix</keyword>
<dbReference type="Pfam" id="PF02582">
    <property type="entry name" value="DUF155"/>
    <property type="match status" value="1"/>
</dbReference>
<dbReference type="PANTHER" id="PTHR16255:SF1">
    <property type="entry name" value="REQUIRED FOR MEIOTIC NUCLEAR DIVISION PROTEIN 1 HOMOLOG"/>
    <property type="match status" value="1"/>
</dbReference>
<proteinExistence type="predicted"/>
<dbReference type="InterPro" id="IPR051624">
    <property type="entry name" value="RMD1/Sad1-interacting"/>
</dbReference>
<gene>
    <name evidence="3" type="ORF">QWZ12_10635</name>
</gene>
<keyword evidence="1" id="KW-0812">Transmembrane</keyword>
<accession>A0ABT8BIN6</accession>
<organism evidence="3 4">
    <name type="scientific">Methylobacterium adhaesivum</name>
    <dbReference type="NCBI Taxonomy" id="333297"/>
    <lineage>
        <taxon>Bacteria</taxon>
        <taxon>Pseudomonadati</taxon>
        <taxon>Pseudomonadota</taxon>
        <taxon>Alphaproteobacteria</taxon>
        <taxon>Hyphomicrobiales</taxon>
        <taxon>Methylobacteriaceae</taxon>
        <taxon>Methylobacterium</taxon>
    </lineage>
</organism>